<dbReference type="SUPFAM" id="SSF161098">
    <property type="entry name" value="MetI-like"/>
    <property type="match status" value="1"/>
</dbReference>
<evidence type="ECO:0000313" key="10">
    <source>
        <dbReference type="Proteomes" id="UP000304148"/>
    </source>
</evidence>
<dbReference type="Proteomes" id="UP000304148">
    <property type="component" value="Chromosome"/>
</dbReference>
<evidence type="ECO:0000256" key="5">
    <source>
        <dbReference type="ARBA" id="ARBA00022989"/>
    </source>
</evidence>
<evidence type="ECO:0000256" key="2">
    <source>
        <dbReference type="ARBA" id="ARBA00022448"/>
    </source>
</evidence>
<keyword evidence="4 7" id="KW-0812">Transmembrane</keyword>
<dbReference type="PROSITE" id="PS50928">
    <property type="entry name" value="ABC_TM1"/>
    <property type="match status" value="1"/>
</dbReference>
<feature type="transmembrane region" description="Helical" evidence="7">
    <location>
        <begin position="160"/>
        <end position="179"/>
    </location>
</feature>
<evidence type="ECO:0000256" key="7">
    <source>
        <dbReference type="RuleBase" id="RU363032"/>
    </source>
</evidence>
<organism evidence="9 10">
    <name type="scientific">Paenibacillus alvei</name>
    <name type="common">Bacillus alvei</name>
    <dbReference type="NCBI Taxonomy" id="44250"/>
    <lineage>
        <taxon>Bacteria</taxon>
        <taxon>Bacillati</taxon>
        <taxon>Bacillota</taxon>
        <taxon>Bacilli</taxon>
        <taxon>Bacillales</taxon>
        <taxon>Paenibacillaceae</taxon>
        <taxon>Paenibacillus</taxon>
    </lineage>
</organism>
<keyword evidence="2 7" id="KW-0813">Transport</keyword>
<dbReference type="Pfam" id="PF00528">
    <property type="entry name" value="BPD_transp_1"/>
    <property type="match status" value="1"/>
</dbReference>
<name>A0A383R4K6_PAEAL</name>
<feature type="transmembrane region" description="Helical" evidence="7">
    <location>
        <begin position="7"/>
        <end position="27"/>
    </location>
</feature>
<feature type="transmembrane region" description="Helical" evidence="7">
    <location>
        <begin position="126"/>
        <end position="148"/>
    </location>
</feature>
<reference evidence="10" key="1">
    <citation type="submission" date="2018-08" db="EMBL/GenBank/DDBJ databases">
        <authorList>
            <person name="Chevrot R."/>
        </authorList>
    </citation>
    <scope>NUCLEOTIDE SEQUENCE [LARGE SCALE GENOMIC DNA]</scope>
</reference>
<feature type="transmembrane region" description="Helical" evidence="7">
    <location>
        <begin position="84"/>
        <end position="105"/>
    </location>
</feature>
<keyword evidence="5 7" id="KW-1133">Transmembrane helix</keyword>
<dbReference type="AlphaFoldDB" id="A0A383R4K6"/>
<feature type="transmembrane region" description="Helical" evidence="7">
    <location>
        <begin position="272"/>
        <end position="294"/>
    </location>
</feature>
<dbReference type="PANTHER" id="PTHR30465">
    <property type="entry name" value="INNER MEMBRANE ABC TRANSPORTER"/>
    <property type="match status" value="1"/>
</dbReference>
<dbReference type="InterPro" id="IPR000515">
    <property type="entry name" value="MetI-like"/>
</dbReference>
<comment type="similarity">
    <text evidence="7">Belongs to the binding-protein-dependent transport system permease family.</text>
</comment>
<feature type="domain" description="ABC transmembrane type-1" evidence="8">
    <location>
        <begin position="85"/>
        <end position="291"/>
    </location>
</feature>
<protein>
    <submittedName>
        <fullName evidence="9">ABC-type dipeptide/oligopeptide/nickel transport system, permease component</fullName>
    </submittedName>
</protein>
<accession>A0A383R4K6</accession>
<evidence type="ECO:0000256" key="4">
    <source>
        <dbReference type="ARBA" id="ARBA00022692"/>
    </source>
</evidence>
<keyword evidence="6 7" id="KW-0472">Membrane</keyword>
<dbReference type="CDD" id="cd06261">
    <property type="entry name" value="TM_PBP2"/>
    <property type="match status" value="1"/>
</dbReference>
<evidence type="ECO:0000313" key="9">
    <source>
        <dbReference type="EMBL" id="SYX81890.1"/>
    </source>
</evidence>
<sequence length="303" mass="34040">MNLVLHMVKSLCLSFFALIMIMLIVLFPRKLDIGMEGYKMTATYQFSWSQYAENITGFIRGIFVDNTLGVTRYGEAVGSEVLTVMGNSLTIIVIGFLLSFILGLLKGIADYKLSKSKWNVVGNGTTWLFQSVPDFMVVLLIQWFVIRYMPFIHFFEQKEWYAFLVPSVLVSVYPAMYIARITSAAIAAQEGQMYIQVARAKGVAQRMILYKHVGRNSMGTILSHLPSLFGYILSNLLMVEYLMSYPGAAHRLFQAIDYDTSFGSGVNYEPGVIIGIACCFTIMVVLVQWIALLAKRSIAPTSR</sequence>
<feature type="transmembrane region" description="Helical" evidence="7">
    <location>
        <begin position="221"/>
        <end position="243"/>
    </location>
</feature>
<dbReference type="PANTHER" id="PTHR30465:SF0">
    <property type="entry name" value="OLIGOPEPTIDE TRANSPORT SYSTEM PERMEASE PROTEIN APPB"/>
    <property type="match status" value="1"/>
</dbReference>
<dbReference type="EMBL" id="LS992241">
    <property type="protein sequence ID" value="SYX81890.1"/>
    <property type="molecule type" value="Genomic_DNA"/>
</dbReference>
<dbReference type="RefSeq" id="WP_138184432.1">
    <property type="nucleotide sequence ID" value="NZ_LS992241.1"/>
</dbReference>
<comment type="subcellular location">
    <subcellularLocation>
        <location evidence="1 7">Cell membrane</location>
        <topology evidence="1 7">Multi-pass membrane protein</topology>
    </subcellularLocation>
</comment>
<dbReference type="GO" id="GO:0005886">
    <property type="term" value="C:plasma membrane"/>
    <property type="evidence" value="ECO:0007669"/>
    <property type="project" value="UniProtKB-SubCell"/>
</dbReference>
<evidence type="ECO:0000256" key="6">
    <source>
        <dbReference type="ARBA" id="ARBA00023136"/>
    </source>
</evidence>
<proteinExistence type="inferred from homology"/>
<evidence type="ECO:0000256" key="3">
    <source>
        <dbReference type="ARBA" id="ARBA00022475"/>
    </source>
</evidence>
<dbReference type="GO" id="GO:0055085">
    <property type="term" value="P:transmembrane transport"/>
    <property type="evidence" value="ECO:0007669"/>
    <property type="project" value="InterPro"/>
</dbReference>
<gene>
    <name evidence="9" type="ORF">PBLR_10309</name>
</gene>
<evidence type="ECO:0000256" key="1">
    <source>
        <dbReference type="ARBA" id="ARBA00004651"/>
    </source>
</evidence>
<evidence type="ECO:0000259" key="8">
    <source>
        <dbReference type="PROSITE" id="PS50928"/>
    </source>
</evidence>
<keyword evidence="3" id="KW-1003">Cell membrane</keyword>
<dbReference type="InterPro" id="IPR035906">
    <property type="entry name" value="MetI-like_sf"/>
</dbReference>
<dbReference type="Gene3D" id="1.10.3720.10">
    <property type="entry name" value="MetI-like"/>
    <property type="match status" value="1"/>
</dbReference>